<comment type="subcellular location">
    <subcellularLocation>
        <location evidence="1">Membrane</location>
        <topology evidence="1">Multi-pass membrane protein</topology>
    </subcellularLocation>
</comment>
<gene>
    <name evidence="12" type="primary">aqpZ_2</name>
    <name evidence="12" type="ORF">NCTC10392_03045</name>
</gene>
<dbReference type="SUPFAM" id="SSF81338">
    <property type="entry name" value="Aquaporin-like"/>
    <property type="match status" value="1"/>
</dbReference>
<dbReference type="RefSeq" id="WP_038441449.1">
    <property type="nucleotide sequence ID" value="NZ_CP008896.1"/>
</dbReference>
<evidence type="ECO:0000256" key="4">
    <source>
        <dbReference type="ARBA" id="ARBA00022475"/>
    </source>
</evidence>
<evidence type="ECO:0000256" key="3">
    <source>
        <dbReference type="ARBA" id="ARBA00022448"/>
    </source>
</evidence>
<dbReference type="PANTHER" id="PTHR45724">
    <property type="entry name" value="AQUAPORIN NIP2-1"/>
    <property type="match status" value="1"/>
</dbReference>
<protein>
    <submittedName>
        <fullName evidence="12">Putative aquaporin Z</fullName>
    </submittedName>
</protein>
<dbReference type="KEGG" id="pfn:HZ99_03915"/>
<evidence type="ECO:0000256" key="1">
    <source>
        <dbReference type="ARBA" id="ARBA00004141"/>
    </source>
</evidence>
<feature type="transmembrane region" description="Helical" evidence="11">
    <location>
        <begin position="38"/>
        <end position="60"/>
    </location>
</feature>
<name>A0A379IEA2_PSEFL</name>
<dbReference type="EMBL" id="UGUS01000002">
    <property type="protein sequence ID" value="SUD31119.1"/>
    <property type="molecule type" value="Genomic_DNA"/>
</dbReference>
<dbReference type="PANTHER" id="PTHR45724:SF13">
    <property type="entry name" value="AQUAPORIN NIP1-1-RELATED"/>
    <property type="match status" value="1"/>
</dbReference>
<evidence type="ECO:0000256" key="2">
    <source>
        <dbReference type="ARBA" id="ARBA00006175"/>
    </source>
</evidence>
<dbReference type="InterPro" id="IPR000425">
    <property type="entry name" value="MIP"/>
</dbReference>
<keyword evidence="6 10" id="KW-0812">Transmembrane</keyword>
<feature type="transmembrane region" description="Helical" evidence="11">
    <location>
        <begin position="81"/>
        <end position="105"/>
    </location>
</feature>
<feature type="transmembrane region" description="Helical" evidence="11">
    <location>
        <begin position="199"/>
        <end position="221"/>
    </location>
</feature>
<dbReference type="Pfam" id="PF00230">
    <property type="entry name" value="MIP"/>
    <property type="match status" value="1"/>
</dbReference>
<feature type="transmembrane region" description="Helical" evidence="11">
    <location>
        <begin position="159"/>
        <end position="179"/>
    </location>
</feature>
<dbReference type="GO" id="GO:0015267">
    <property type="term" value="F:channel activity"/>
    <property type="evidence" value="ECO:0007669"/>
    <property type="project" value="InterPro"/>
</dbReference>
<reference evidence="12 13" key="1">
    <citation type="submission" date="2018-06" db="EMBL/GenBank/DDBJ databases">
        <authorList>
            <consortium name="Pathogen Informatics"/>
            <person name="Doyle S."/>
        </authorList>
    </citation>
    <scope>NUCLEOTIDE SEQUENCE [LARGE SCALE GENOMIC DNA]</scope>
    <source>
        <strain evidence="12 13">NCTC10392</strain>
    </source>
</reference>
<evidence type="ECO:0000256" key="8">
    <source>
        <dbReference type="ARBA" id="ARBA00022989"/>
    </source>
</evidence>
<comment type="similarity">
    <text evidence="2 10">Belongs to the MIP/aquaporin (TC 1.A.8) family.</text>
</comment>
<dbReference type="Gene3D" id="1.20.1080.10">
    <property type="entry name" value="Glycerol uptake facilitator protein"/>
    <property type="match status" value="1"/>
</dbReference>
<dbReference type="OrthoDB" id="9807293at2"/>
<evidence type="ECO:0000313" key="13">
    <source>
        <dbReference type="Proteomes" id="UP000255125"/>
    </source>
</evidence>
<keyword evidence="9 11" id="KW-0472">Membrane</keyword>
<organism evidence="12 13">
    <name type="scientific">Pseudomonas fluorescens</name>
    <dbReference type="NCBI Taxonomy" id="294"/>
    <lineage>
        <taxon>Bacteria</taxon>
        <taxon>Pseudomonadati</taxon>
        <taxon>Pseudomonadota</taxon>
        <taxon>Gammaproteobacteria</taxon>
        <taxon>Pseudomonadales</taxon>
        <taxon>Pseudomonadaceae</taxon>
        <taxon>Pseudomonas</taxon>
    </lineage>
</organism>
<evidence type="ECO:0000313" key="12">
    <source>
        <dbReference type="EMBL" id="SUD31119.1"/>
    </source>
</evidence>
<dbReference type="NCBIfam" id="TIGR00861">
    <property type="entry name" value="MIP"/>
    <property type="match status" value="1"/>
</dbReference>
<evidence type="ECO:0000256" key="9">
    <source>
        <dbReference type="ARBA" id="ARBA00023136"/>
    </source>
</evidence>
<evidence type="ECO:0000256" key="10">
    <source>
        <dbReference type="RuleBase" id="RU000477"/>
    </source>
</evidence>
<feature type="transmembrane region" description="Helical" evidence="11">
    <location>
        <begin position="125"/>
        <end position="147"/>
    </location>
</feature>
<dbReference type="InterPro" id="IPR022357">
    <property type="entry name" value="MIP_CS"/>
</dbReference>
<dbReference type="Proteomes" id="UP000255125">
    <property type="component" value="Unassembled WGS sequence"/>
</dbReference>
<evidence type="ECO:0000256" key="5">
    <source>
        <dbReference type="ARBA" id="ARBA00022519"/>
    </source>
</evidence>
<dbReference type="InterPro" id="IPR034294">
    <property type="entry name" value="Aquaporin_transptr"/>
</dbReference>
<keyword evidence="8 11" id="KW-1133">Transmembrane helix</keyword>
<dbReference type="PRINTS" id="PR00783">
    <property type="entry name" value="MINTRINSICP"/>
</dbReference>
<keyword evidence="4" id="KW-1003">Cell membrane</keyword>
<evidence type="ECO:0000256" key="11">
    <source>
        <dbReference type="SAM" id="Phobius"/>
    </source>
</evidence>
<keyword evidence="7" id="KW-0677">Repeat</keyword>
<dbReference type="PROSITE" id="PS51257">
    <property type="entry name" value="PROKAR_LIPOPROTEIN"/>
    <property type="match status" value="1"/>
</dbReference>
<proteinExistence type="inferred from homology"/>
<dbReference type="FunFam" id="1.20.1080.10:FF:000007">
    <property type="entry name" value="Aquaporin Z"/>
    <property type="match status" value="1"/>
</dbReference>
<evidence type="ECO:0000256" key="7">
    <source>
        <dbReference type="ARBA" id="ARBA00022737"/>
    </source>
</evidence>
<accession>A0A379IEA2</accession>
<sequence>MQQKIAAEFLGTFWLTFAGCGSAILSAAFPGLGIGFTGVALAFGLSVLTMSYAVGSISGAHFNPAVTLGLWAGGRLPGVDVLPYIIAQVAGATVAAAVLALVASGRPGFEIGEFAANGYGALSPGQYSLLAAVVVESVGTFFLAFIVMRVTAPGAAPGFAPIAVGLTLTLIHLVSIPVTNTSVNPARSTGPALFAGTDYLMQLWLFWLVPLAAGILGARVARAVRERP</sequence>
<keyword evidence="3 10" id="KW-0813">Transport</keyword>
<dbReference type="NCBIfam" id="NF003838">
    <property type="entry name" value="PRK05420.1"/>
    <property type="match status" value="1"/>
</dbReference>
<dbReference type="InterPro" id="IPR023271">
    <property type="entry name" value="Aquaporin-like"/>
</dbReference>
<feature type="transmembrane region" description="Helical" evidence="11">
    <location>
        <begin position="12"/>
        <end position="32"/>
    </location>
</feature>
<dbReference type="GO" id="GO:0016020">
    <property type="term" value="C:membrane"/>
    <property type="evidence" value="ECO:0007669"/>
    <property type="project" value="UniProtKB-SubCell"/>
</dbReference>
<dbReference type="PROSITE" id="PS00221">
    <property type="entry name" value="MIP"/>
    <property type="match status" value="1"/>
</dbReference>
<evidence type="ECO:0000256" key="6">
    <source>
        <dbReference type="ARBA" id="ARBA00022692"/>
    </source>
</evidence>
<dbReference type="AlphaFoldDB" id="A0A379IEA2"/>
<keyword evidence="5" id="KW-0997">Cell inner membrane</keyword>